<comment type="caution">
    <text evidence="2">The sequence shown here is derived from an EMBL/GenBank/DDBJ whole genome shotgun (WGS) entry which is preliminary data.</text>
</comment>
<keyword evidence="3" id="KW-1185">Reference proteome</keyword>
<evidence type="ECO:0000256" key="1">
    <source>
        <dbReference type="SAM" id="MobiDB-lite"/>
    </source>
</evidence>
<evidence type="ECO:0000313" key="2">
    <source>
        <dbReference type="EMBL" id="EEF63348.1"/>
    </source>
</evidence>
<dbReference type="Proteomes" id="UP000003688">
    <property type="component" value="Unassembled WGS sequence"/>
</dbReference>
<organism evidence="2 3">
    <name type="scientific">Pedosphaera parvula (strain Ellin514)</name>
    <dbReference type="NCBI Taxonomy" id="320771"/>
    <lineage>
        <taxon>Bacteria</taxon>
        <taxon>Pseudomonadati</taxon>
        <taxon>Verrucomicrobiota</taxon>
        <taxon>Pedosphaerae</taxon>
        <taxon>Pedosphaerales</taxon>
        <taxon>Pedosphaeraceae</taxon>
        <taxon>Pedosphaera</taxon>
    </lineage>
</organism>
<reference evidence="2 3" key="1">
    <citation type="journal article" date="2011" name="J. Bacteriol.">
        <title>Genome sequence of 'Pedosphaera parvula' Ellin514, an aerobic Verrucomicrobial isolate from pasture soil.</title>
        <authorList>
            <person name="Kant R."/>
            <person name="van Passel M.W."/>
            <person name="Sangwan P."/>
            <person name="Palva A."/>
            <person name="Lucas S."/>
            <person name="Copeland A."/>
            <person name="Lapidus A."/>
            <person name="Glavina Del Rio T."/>
            <person name="Dalin E."/>
            <person name="Tice H."/>
            <person name="Bruce D."/>
            <person name="Goodwin L."/>
            <person name="Pitluck S."/>
            <person name="Chertkov O."/>
            <person name="Larimer F.W."/>
            <person name="Land M.L."/>
            <person name="Hauser L."/>
            <person name="Brettin T.S."/>
            <person name="Detter J.C."/>
            <person name="Han S."/>
            <person name="de Vos W.M."/>
            <person name="Janssen P.H."/>
            <person name="Smidt H."/>
        </authorList>
    </citation>
    <scope>NUCLEOTIDE SEQUENCE [LARGE SCALE GENOMIC DNA]</scope>
    <source>
        <strain evidence="2 3">Ellin514</strain>
    </source>
</reference>
<accession>B9XA07</accession>
<evidence type="ECO:0000313" key="3">
    <source>
        <dbReference type="Proteomes" id="UP000003688"/>
    </source>
</evidence>
<dbReference type="RefSeq" id="WP_007412655.1">
    <property type="nucleotide sequence ID" value="NZ_ABOX02000001.1"/>
</dbReference>
<name>B9XA07_PEDPL</name>
<dbReference type="AlphaFoldDB" id="B9XA07"/>
<proteinExistence type="predicted"/>
<dbReference type="STRING" id="320771.Cflav_PD5983"/>
<feature type="compositionally biased region" description="Polar residues" evidence="1">
    <location>
        <begin position="58"/>
        <end position="67"/>
    </location>
</feature>
<gene>
    <name evidence="2" type="ORF">Cflav_PD5983</name>
</gene>
<feature type="region of interest" description="Disordered" evidence="1">
    <location>
        <begin position="58"/>
        <end position="91"/>
    </location>
</feature>
<sequence>MYQIQITIEELKPGMLAFKAKPISDQDTTDLEQQAGELVNSDIHQLIAGISQCSSQSELITGQSKSADSIYETRKDHWQNNAGDGFNPSRN</sequence>
<protein>
    <submittedName>
        <fullName evidence="2">Uncharacterized protein</fullName>
    </submittedName>
</protein>
<dbReference type="EMBL" id="ABOX02000001">
    <property type="protein sequence ID" value="EEF63348.1"/>
    <property type="molecule type" value="Genomic_DNA"/>
</dbReference>